<comment type="caution">
    <text evidence="4">The sequence shown here is derived from an EMBL/GenBank/DDBJ whole genome shotgun (WGS) entry which is preliminary data.</text>
</comment>
<evidence type="ECO:0000256" key="3">
    <source>
        <dbReference type="SAM" id="SignalP"/>
    </source>
</evidence>
<dbReference type="SUPFAM" id="SSF57302">
    <property type="entry name" value="Snake toxin-like"/>
    <property type="match status" value="1"/>
</dbReference>
<reference evidence="4 5" key="1">
    <citation type="submission" date="2022-05" db="EMBL/GenBank/DDBJ databases">
        <authorList>
            <consortium name="Genoscope - CEA"/>
            <person name="William W."/>
        </authorList>
    </citation>
    <scope>NUCLEOTIDE SEQUENCE [LARGE SCALE GENOMIC DNA]</scope>
</reference>
<dbReference type="Proteomes" id="UP001159428">
    <property type="component" value="Unassembled WGS sequence"/>
</dbReference>
<dbReference type="PANTHER" id="PTHR10036:SF3">
    <property type="entry name" value="PROTEIN SLEEPLESS-RELATED"/>
    <property type="match status" value="1"/>
</dbReference>
<gene>
    <name evidence="4" type="ORF">PMEA_00019350</name>
</gene>
<feature type="chain" id="PRO_5043897305" evidence="3">
    <location>
        <begin position="21"/>
        <end position="124"/>
    </location>
</feature>
<protein>
    <submittedName>
        <fullName evidence="4">Uncharacterized protein</fullName>
    </submittedName>
</protein>
<evidence type="ECO:0000313" key="5">
    <source>
        <dbReference type="Proteomes" id="UP001159428"/>
    </source>
</evidence>
<dbReference type="PANTHER" id="PTHR10036">
    <property type="entry name" value="CD59 GLYCOPROTEIN"/>
    <property type="match status" value="1"/>
</dbReference>
<evidence type="ECO:0000256" key="1">
    <source>
        <dbReference type="ARBA" id="ARBA00022729"/>
    </source>
</evidence>
<name>A0AAU9X8I7_9CNID</name>
<sequence length="124" mass="13088">MKLWLIAAITLSFGVQVVLSLKCLSCASKKSWDDCKGKSISCKAPATDACFKIYLKSGSTESFERGCSTYAGCDTETKPLCKDANECDIYCCNSNDCNAGNAGTATHTSGVLLLSCALASLFKA</sequence>
<dbReference type="Gene3D" id="2.10.60.10">
    <property type="entry name" value="CD59"/>
    <property type="match status" value="1"/>
</dbReference>
<keyword evidence="5" id="KW-1185">Reference proteome</keyword>
<keyword evidence="2" id="KW-1015">Disulfide bond</keyword>
<proteinExistence type="predicted"/>
<dbReference type="InterPro" id="IPR045860">
    <property type="entry name" value="Snake_toxin-like_sf"/>
</dbReference>
<keyword evidence="1 3" id="KW-0732">Signal</keyword>
<accession>A0AAU9X8I7</accession>
<evidence type="ECO:0000256" key="2">
    <source>
        <dbReference type="ARBA" id="ARBA00023157"/>
    </source>
</evidence>
<evidence type="ECO:0000313" key="4">
    <source>
        <dbReference type="EMBL" id="CAH3140342.1"/>
    </source>
</evidence>
<organism evidence="4 5">
    <name type="scientific">Pocillopora meandrina</name>
    <dbReference type="NCBI Taxonomy" id="46732"/>
    <lineage>
        <taxon>Eukaryota</taxon>
        <taxon>Metazoa</taxon>
        <taxon>Cnidaria</taxon>
        <taxon>Anthozoa</taxon>
        <taxon>Hexacorallia</taxon>
        <taxon>Scleractinia</taxon>
        <taxon>Astrocoeniina</taxon>
        <taxon>Pocilloporidae</taxon>
        <taxon>Pocillopora</taxon>
    </lineage>
</organism>
<dbReference type="AlphaFoldDB" id="A0AAU9X8I7"/>
<feature type="signal peptide" evidence="3">
    <location>
        <begin position="1"/>
        <end position="20"/>
    </location>
</feature>
<dbReference type="EMBL" id="CALNXJ010000034">
    <property type="protein sequence ID" value="CAH3140342.1"/>
    <property type="molecule type" value="Genomic_DNA"/>
</dbReference>